<protein>
    <submittedName>
        <fullName evidence="2">Uncharacterized protein</fullName>
    </submittedName>
</protein>
<comment type="caution">
    <text evidence="2">The sequence shown here is derived from an EMBL/GenBank/DDBJ whole genome shotgun (WGS) entry which is preliminary data.</text>
</comment>
<organism evidence="2 3">
    <name type="scientific">Portunus trituberculatus</name>
    <name type="common">Swimming crab</name>
    <name type="synonym">Neptunus trituberculatus</name>
    <dbReference type="NCBI Taxonomy" id="210409"/>
    <lineage>
        <taxon>Eukaryota</taxon>
        <taxon>Metazoa</taxon>
        <taxon>Ecdysozoa</taxon>
        <taxon>Arthropoda</taxon>
        <taxon>Crustacea</taxon>
        <taxon>Multicrustacea</taxon>
        <taxon>Malacostraca</taxon>
        <taxon>Eumalacostraca</taxon>
        <taxon>Eucarida</taxon>
        <taxon>Decapoda</taxon>
        <taxon>Pleocyemata</taxon>
        <taxon>Brachyura</taxon>
        <taxon>Eubrachyura</taxon>
        <taxon>Portunoidea</taxon>
        <taxon>Portunidae</taxon>
        <taxon>Portuninae</taxon>
        <taxon>Portunus</taxon>
    </lineage>
</organism>
<dbReference type="EMBL" id="VSRR010015800">
    <property type="protein sequence ID" value="MPC58577.1"/>
    <property type="molecule type" value="Genomic_DNA"/>
</dbReference>
<dbReference type="Proteomes" id="UP000324222">
    <property type="component" value="Unassembled WGS sequence"/>
</dbReference>
<dbReference type="AlphaFoldDB" id="A0A5B7GMV7"/>
<evidence type="ECO:0000256" key="1">
    <source>
        <dbReference type="SAM" id="Phobius"/>
    </source>
</evidence>
<gene>
    <name evidence="2" type="ORF">E2C01_052584</name>
</gene>
<feature type="transmembrane region" description="Helical" evidence="1">
    <location>
        <begin position="54"/>
        <end position="76"/>
    </location>
</feature>
<keyword evidence="3" id="KW-1185">Reference proteome</keyword>
<accession>A0A5B7GMV7</accession>
<evidence type="ECO:0000313" key="2">
    <source>
        <dbReference type="EMBL" id="MPC58577.1"/>
    </source>
</evidence>
<keyword evidence="1" id="KW-1133">Transmembrane helix</keyword>
<proteinExistence type="predicted"/>
<name>A0A5B7GMV7_PORTR</name>
<feature type="transmembrane region" description="Helical" evidence="1">
    <location>
        <begin position="21"/>
        <end position="42"/>
    </location>
</feature>
<keyword evidence="1" id="KW-0812">Transmembrane</keyword>
<sequence length="105" mass="11778">MTEKPDKCCANQRQTHNKGRLRGFPLLAPAPLPLGLSCPWALRKEEEQPGKLLFPSFFFGVMEEELIMVFFVSFVLSPPSAAKKEELIGIHCVSSSFDTKKHSVE</sequence>
<reference evidence="2 3" key="1">
    <citation type="submission" date="2019-05" db="EMBL/GenBank/DDBJ databases">
        <title>Another draft genome of Portunus trituberculatus and its Hox gene families provides insights of decapod evolution.</title>
        <authorList>
            <person name="Jeong J.-H."/>
            <person name="Song I."/>
            <person name="Kim S."/>
            <person name="Choi T."/>
            <person name="Kim D."/>
            <person name="Ryu S."/>
            <person name="Kim W."/>
        </authorList>
    </citation>
    <scope>NUCLEOTIDE SEQUENCE [LARGE SCALE GENOMIC DNA]</scope>
    <source>
        <tissue evidence="2">Muscle</tissue>
    </source>
</reference>
<keyword evidence="1" id="KW-0472">Membrane</keyword>
<evidence type="ECO:0000313" key="3">
    <source>
        <dbReference type="Proteomes" id="UP000324222"/>
    </source>
</evidence>